<keyword evidence="1" id="KW-1133">Transmembrane helix</keyword>
<keyword evidence="1" id="KW-0472">Membrane</keyword>
<dbReference type="SUPFAM" id="SSF53850">
    <property type="entry name" value="Periplasmic binding protein-like II"/>
    <property type="match status" value="1"/>
</dbReference>
<dbReference type="STRING" id="1802517.A2892_03265"/>
<evidence type="ECO:0000313" key="3">
    <source>
        <dbReference type="Proteomes" id="UP000176404"/>
    </source>
</evidence>
<dbReference type="EMBL" id="MGHD01000005">
    <property type="protein sequence ID" value="OGM60333.1"/>
    <property type="molecule type" value="Genomic_DNA"/>
</dbReference>
<keyword evidence="1" id="KW-0812">Transmembrane</keyword>
<protein>
    <recommendedName>
        <fullName evidence="4">ABC transporter substrate-binding protein</fullName>
    </recommendedName>
</protein>
<dbReference type="AlphaFoldDB" id="A0A1F8B8G3"/>
<evidence type="ECO:0000256" key="1">
    <source>
        <dbReference type="SAM" id="Phobius"/>
    </source>
</evidence>
<evidence type="ECO:0000313" key="2">
    <source>
        <dbReference type="EMBL" id="OGM60333.1"/>
    </source>
</evidence>
<proteinExistence type="predicted"/>
<dbReference type="InterPro" id="IPR006059">
    <property type="entry name" value="SBP"/>
</dbReference>
<gene>
    <name evidence="2" type="ORF">A2892_03265</name>
</gene>
<evidence type="ECO:0008006" key="4">
    <source>
        <dbReference type="Google" id="ProtNLM"/>
    </source>
</evidence>
<dbReference type="InterPro" id="IPR050490">
    <property type="entry name" value="Bact_solute-bd_prot1"/>
</dbReference>
<organism evidence="2 3">
    <name type="scientific">Candidatus Woesebacteria bacterium RIFCSPLOWO2_01_FULL_39_10b</name>
    <dbReference type="NCBI Taxonomy" id="1802517"/>
    <lineage>
        <taxon>Bacteria</taxon>
        <taxon>Candidatus Woeseibacteriota</taxon>
    </lineage>
</organism>
<dbReference type="Pfam" id="PF13416">
    <property type="entry name" value="SBP_bac_8"/>
    <property type="match status" value="1"/>
</dbReference>
<dbReference type="Gene3D" id="3.40.190.10">
    <property type="entry name" value="Periplasmic binding protein-like II"/>
    <property type="match status" value="1"/>
</dbReference>
<comment type="caution">
    <text evidence="2">The sequence shown here is derived from an EMBL/GenBank/DDBJ whole genome shotgun (WGS) entry which is preliminary data.</text>
</comment>
<dbReference type="PANTHER" id="PTHR43649">
    <property type="entry name" value="ARABINOSE-BINDING PROTEIN-RELATED"/>
    <property type="match status" value="1"/>
</dbReference>
<name>A0A1F8B8G3_9BACT</name>
<dbReference type="PANTHER" id="PTHR43649:SF12">
    <property type="entry name" value="DIACETYLCHITOBIOSE BINDING PROTEIN DASA"/>
    <property type="match status" value="1"/>
</dbReference>
<feature type="transmembrane region" description="Helical" evidence="1">
    <location>
        <begin position="51"/>
        <end position="70"/>
    </location>
</feature>
<sequence length="480" mass="54431">MDKTETSGQDGFSQQVSHSDESNVKIGISLSERLTAFFQLIFSKFSSKKKLFVLIFILIFTLLFILTFRLRGKKEVFFGKKGEIVWWGLTIDETEIVPLVSAYEKENPGIRITYIKQSEADYREKLTNSLIENRGPDIFEIHNSWPLMFASQLAKLPPSIMEKKEFEQTFHPIITSDLTLNGAIVGIPLEYDALTLFINENIFLSAAKVPPRTWDDFINLVDPSRKGSLTIFGRGREIVQSGAAIGFSGNIDHWQEVVALMLLQNKTDLKNPIGKLAQDALSFFGSFSKMGVWNETLPSSTDGFADGRVAMYFGPLRSAFKIIKTNPELKFKTVRLPQLPKDAPQDPDYSYATYWVQSVWEKSVNRENSWRFLQYLSKKESLEKLNENIKLSRGLKKLSPRLDSANFYVKDLIFGSVVALAPNAKSWFLADETFDGEMGINSQVSKVFEKVLVGGVTPKKLEAASQEIRTILSKYQTFNR</sequence>
<reference evidence="2 3" key="1">
    <citation type="journal article" date="2016" name="Nat. Commun.">
        <title>Thousands of microbial genomes shed light on interconnected biogeochemical processes in an aquifer system.</title>
        <authorList>
            <person name="Anantharaman K."/>
            <person name="Brown C.T."/>
            <person name="Hug L.A."/>
            <person name="Sharon I."/>
            <person name="Castelle C.J."/>
            <person name="Probst A.J."/>
            <person name="Thomas B.C."/>
            <person name="Singh A."/>
            <person name="Wilkins M.J."/>
            <person name="Karaoz U."/>
            <person name="Brodie E.L."/>
            <person name="Williams K.H."/>
            <person name="Hubbard S.S."/>
            <person name="Banfield J.F."/>
        </authorList>
    </citation>
    <scope>NUCLEOTIDE SEQUENCE [LARGE SCALE GENOMIC DNA]</scope>
</reference>
<accession>A0A1F8B8G3</accession>
<dbReference type="Proteomes" id="UP000176404">
    <property type="component" value="Unassembled WGS sequence"/>
</dbReference>